<dbReference type="STRING" id="1317117.ATO7_01975"/>
<evidence type="ECO:0000256" key="2">
    <source>
        <dbReference type="ARBA" id="ARBA00022475"/>
    </source>
</evidence>
<keyword evidence="6" id="KW-0653">Protein transport</keyword>
<dbReference type="RefSeq" id="WP_158522996.1">
    <property type="nucleotide sequence ID" value="NZ_AQQV01000001.1"/>
</dbReference>
<evidence type="ECO:0000256" key="5">
    <source>
        <dbReference type="ARBA" id="ARBA00023136"/>
    </source>
</evidence>
<feature type="transmembrane region" description="Helical" evidence="7">
    <location>
        <begin position="42"/>
        <end position="62"/>
    </location>
</feature>
<dbReference type="GO" id="GO:0015031">
    <property type="term" value="P:protein transport"/>
    <property type="evidence" value="ECO:0007669"/>
    <property type="project" value="UniProtKB-KW"/>
</dbReference>
<dbReference type="Pfam" id="PF01618">
    <property type="entry name" value="MotA_ExbB"/>
    <property type="match status" value="1"/>
</dbReference>
<reference evidence="9 10" key="1">
    <citation type="submission" date="2013-04" db="EMBL/GenBank/DDBJ databases">
        <title>Oceanococcus atlanticus 22II-S10r2 Genome Sequencing.</title>
        <authorList>
            <person name="Lai Q."/>
            <person name="Li G."/>
            <person name="Shao Z."/>
        </authorList>
    </citation>
    <scope>NUCLEOTIDE SEQUENCE [LARGE SCALE GENOMIC DNA]</scope>
    <source>
        <strain evidence="9 10">22II-S10r2</strain>
    </source>
</reference>
<keyword evidence="6" id="KW-0813">Transport</keyword>
<protein>
    <recommendedName>
        <fullName evidence="8">MotA/TolQ/ExbB proton channel domain-containing protein</fullName>
    </recommendedName>
</protein>
<dbReference type="Proteomes" id="UP000192342">
    <property type="component" value="Unassembled WGS sequence"/>
</dbReference>
<comment type="caution">
    <text evidence="9">The sequence shown here is derived from an EMBL/GenBank/DDBJ whole genome shotgun (WGS) entry which is preliminary data.</text>
</comment>
<evidence type="ECO:0000256" key="1">
    <source>
        <dbReference type="ARBA" id="ARBA00004651"/>
    </source>
</evidence>
<accession>A0A1Y1SG14</accession>
<name>A0A1Y1SG14_9GAMM</name>
<evidence type="ECO:0000256" key="7">
    <source>
        <dbReference type="SAM" id="Phobius"/>
    </source>
</evidence>
<feature type="transmembrane region" description="Helical" evidence="7">
    <location>
        <begin position="220"/>
        <end position="241"/>
    </location>
</feature>
<organism evidence="9 10">
    <name type="scientific">Oceanococcus atlanticus</name>
    <dbReference type="NCBI Taxonomy" id="1317117"/>
    <lineage>
        <taxon>Bacteria</taxon>
        <taxon>Pseudomonadati</taxon>
        <taxon>Pseudomonadota</taxon>
        <taxon>Gammaproteobacteria</taxon>
        <taxon>Chromatiales</taxon>
        <taxon>Oceanococcaceae</taxon>
        <taxon>Oceanococcus</taxon>
    </lineage>
</organism>
<comment type="subcellular location">
    <subcellularLocation>
        <location evidence="1">Cell membrane</location>
        <topology evidence="1">Multi-pass membrane protein</topology>
    </subcellularLocation>
    <subcellularLocation>
        <location evidence="6">Membrane</location>
        <topology evidence="6">Multi-pass membrane protein</topology>
    </subcellularLocation>
</comment>
<evidence type="ECO:0000313" key="9">
    <source>
        <dbReference type="EMBL" id="ORE88604.1"/>
    </source>
</evidence>
<keyword evidence="10" id="KW-1185">Reference proteome</keyword>
<gene>
    <name evidence="9" type="ORF">ATO7_01975</name>
</gene>
<evidence type="ECO:0000256" key="4">
    <source>
        <dbReference type="ARBA" id="ARBA00022989"/>
    </source>
</evidence>
<dbReference type="EMBL" id="AQQV01000001">
    <property type="protein sequence ID" value="ORE88604.1"/>
    <property type="molecule type" value="Genomic_DNA"/>
</dbReference>
<keyword evidence="3 7" id="KW-0812">Transmembrane</keyword>
<dbReference type="GO" id="GO:0005886">
    <property type="term" value="C:plasma membrane"/>
    <property type="evidence" value="ECO:0007669"/>
    <property type="project" value="UniProtKB-SubCell"/>
</dbReference>
<evidence type="ECO:0000256" key="6">
    <source>
        <dbReference type="RuleBase" id="RU004057"/>
    </source>
</evidence>
<feature type="domain" description="MotA/TolQ/ExbB proton channel" evidence="8">
    <location>
        <begin position="153"/>
        <end position="238"/>
    </location>
</feature>
<keyword evidence="2" id="KW-1003">Cell membrane</keyword>
<sequence>MSGLKSWALWFALIGGAALLVGIAFWLSWIDPRFHGLVERTMYLAMGVIATTLIVNQARVMLMLDRETQRAIDIAQRVVAPAIRADDEAGAATSHHLRRSIEQLHFEGEEDAVPRGMNRHYFARHLKNLLEMSRTRSLKADGPAAAVSQDTLIEILHERLSAENRFIELFSSVLVTLGLIGTILGLMLMMSSLTDVMQAQGAGDGLLQALAATDGPLSGLGVAFMTTLIGAVLGGVVLRVLTAVVERHITDYVAEVAELTDIHVIGRL</sequence>
<keyword evidence="4 7" id="KW-1133">Transmembrane helix</keyword>
<feature type="transmembrane region" description="Helical" evidence="7">
    <location>
        <begin position="7"/>
        <end position="30"/>
    </location>
</feature>
<feature type="transmembrane region" description="Helical" evidence="7">
    <location>
        <begin position="169"/>
        <end position="190"/>
    </location>
</feature>
<keyword evidence="5 7" id="KW-0472">Membrane</keyword>
<evidence type="ECO:0000256" key="3">
    <source>
        <dbReference type="ARBA" id="ARBA00022692"/>
    </source>
</evidence>
<evidence type="ECO:0000313" key="10">
    <source>
        <dbReference type="Proteomes" id="UP000192342"/>
    </source>
</evidence>
<dbReference type="InterPro" id="IPR002898">
    <property type="entry name" value="MotA_ExbB_proton_chnl"/>
</dbReference>
<dbReference type="AlphaFoldDB" id="A0A1Y1SG14"/>
<proteinExistence type="inferred from homology"/>
<evidence type="ECO:0000259" key="8">
    <source>
        <dbReference type="Pfam" id="PF01618"/>
    </source>
</evidence>
<comment type="similarity">
    <text evidence="6">Belongs to the exbB/tolQ family.</text>
</comment>